<dbReference type="PANTHER" id="PTHR45655">
    <property type="entry name" value="GUANYLATE CYCLASE SOLUBLE SUBUNIT BETA-2"/>
    <property type="match status" value="1"/>
</dbReference>
<evidence type="ECO:0000259" key="1">
    <source>
        <dbReference type="Pfam" id="PF07700"/>
    </source>
</evidence>
<reference evidence="2 3" key="1">
    <citation type="submission" date="2019-03" db="EMBL/GenBank/DDBJ databases">
        <title>Genomic Encyclopedia of Type Strains, Phase IV (KMG-IV): sequencing the most valuable type-strain genomes for metagenomic binning, comparative biology and taxonomic classification.</title>
        <authorList>
            <person name="Goeker M."/>
        </authorList>
    </citation>
    <scope>NUCLEOTIDE SEQUENCE [LARGE SCALE GENOMIC DNA]</scope>
    <source>
        <strain evidence="2 3">DSM 11170</strain>
    </source>
</reference>
<dbReference type="InterPro" id="IPR038158">
    <property type="entry name" value="H-NOX_domain_sf"/>
</dbReference>
<proteinExistence type="predicted"/>
<name>A0A4R2R6V1_9FIRM</name>
<dbReference type="Pfam" id="PF07700">
    <property type="entry name" value="HNOB"/>
    <property type="match status" value="1"/>
</dbReference>
<dbReference type="Gene3D" id="3.90.1520.10">
    <property type="entry name" value="H-NOX domain"/>
    <property type="match status" value="1"/>
</dbReference>
<dbReference type="InterPro" id="IPR024096">
    <property type="entry name" value="NO_sig/Golgi_transp_ligand-bd"/>
</dbReference>
<dbReference type="Proteomes" id="UP000294813">
    <property type="component" value="Unassembled WGS sequence"/>
</dbReference>
<dbReference type="GO" id="GO:0020037">
    <property type="term" value="F:heme binding"/>
    <property type="evidence" value="ECO:0007669"/>
    <property type="project" value="InterPro"/>
</dbReference>
<protein>
    <submittedName>
        <fullName evidence="2">Heme-NO-binding protein</fullName>
    </submittedName>
</protein>
<dbReference type="OrthoDB" id="1660488at2"/>
<evidence type="ECO:0000313" key="3">
    <source>
        <dbReference type="Proteomes" id="UP000294813"/>
    </source>
</evidence>
<organism evidence="2 3">
    <name type="scientific">Heliophilum fasciatum</name>
    <dbReference type="NCBI Taxonomy" id="35700"/>
    <lineage>
        <taxon>Bacteria</taxon>
        <taxon>Bacillati</taxon>
        <taxon>Bacillota</taxon>
        <taxon>Clostridia</taxon>
        <taxon>Eubacteriales</taxon>
        <taxon>Heliobacteriaceae</taxon>
        <taxon>Heliophilum</taxon>
    </lineage>
</organism>
<dbReference type="InterPro" id="IPR011644">
    <property type="entry name" value="Heme_NO-bd"/>
</dbReference>
<evidence type="ECO:0000313" key="2">
    <source>
        <dbReference type="EMBL" id="TCP58800.1"/>
    </source>
</evidence>
<accession>A0A4R2R6V1</accession>
<keyword evidence="3" id="KW-1185">Reference proteome</keyword>
<dbReference type="SUPFAM" id="SSF111126">
    <property type="entry name" value="Ligand-binding domain in the NO signalling and Golgi transport"/>
    <property type="match status" value="1"/>
</dbReference>
<comment type="caution">
    <text evidence="2">The sequence shown here is derived from an EMBL/GenBank/DDBJ whole genome shotgun (WGS) entry which is preliminary data.</text>
</comment>
<gene>
    <name evidence="2" type="ORF">EDD73_1525</name>
</gene>
<feature type="domain" description="Heme NO-binding" evidence="1">
    <location>
        <begin position="2"/>
        <end position="160"/>
    </location>
</feature>
<sequence length="172" mass="19737">MKGVIPICLKELVSQKFGQSKWEEIAQHSGVSLKILLPVQDVTDDDTMKIFQTTSKVLNLSQNKVIDMFGNYWATVYAPRMYRLYFTGSKNSKELLLKMDSIHVTMTQRMAGSTPPRFNYNWLNDKTLIMTYFSQRNLVDIAIACIKGIGEYYKETLQVSCNSSNEIKIVFP</sequence>
<dbReference type="PANTHER" id="PTHR45655:SF13">
    <property type="entry name" value="SOLUBLE GUANYLATE CYCLASE GCY-32-RELATED"/>
    <property type="match status" value="1"/>
</dbReference>
<dbReference type="EMBL" id="SLXT01000052">
    <property type="protein sequence ID" value="TCP58800.1"/>
    <property type="molecule type" value="Genomic_DNA"/>
</dbReference>
<dbReference type="RefSeq" id="WP_131921113.1">
    <property type="nucleotide sequence ID" value="NZ_JAOQNU010000053.1"/>
</dbReference>
<dbReference type="AlphaFoldDB" id="A0A4R2R6V1"/>